<dbReference type="Pfam" id="PF18676">
    <property type="entry name" value="MBG_2"/>
    <property type="match status" value="1"/>
</dbReference>
<evidence type="ECO:0000256" key="2">
    <source>
        <dbReference type="SAM" id="Phobius"/>
    </source>
</evidence>
<organism evidence="5 6">
    <name type="scientific">Candidatus Borkfalkia faecavium</name>
    <dbReference type="NCBI Taxonomy" id="2838508"/>
    <lineage>
        <taxon>Bacteria</taxon>
        <taxon>Bacillati</taxon>
        <taxon>Bacillota</taxon>
        <taxon>Clostridia</taxon>
        <taxon>Christensenellales</taxon>
        <taxon>Christensenellaceae</taxon>
        <taxon>Candidatus Borkfalkia</taxon>
    </lineage>
</organism>
<gene>
    <name evidence="5" type="ORF">H9851_06800</name>
</gene>
<feature type="domain" description="MBG" evidence="4">
    <location>
        <begin position="3878"/>
        <end position="3957"/>
    </location>
</feature>
<evidence type="ECO:0000256" key="3">
    <source>
        <dbReference type="SAM" id="SignalP"/>
    </source>
</evidence>
<accession>A0A9D2AVU0</accession>
<reference evidence="5" key="1">
    <citation type="journal article" date="2021" name="PeerJ">
        <title>Extensive microbial diversity within the chicken gut microbiome revealed by metagenomics and culture.</title>
        <authorList>
            <person name="Gilroy R."/>
            <person name="Ravi A."/>
            <person name="Getino M."/>
            <person name="Pursley I."/>
            <person name="Horton D.L."/>
            <person name="Alikhan N.F."/>
            <person name="Baker D."/>
            <person name="Gharbi K."/>
            <person name="Hall N."/>
            <person name="Watson M."/>
            <person name="Adriaenssens E.M."/>
            <person name="Foster-Nyarko E."/>
            <person name="Jarju S."/>
            <person name="Secka A."/>
            <person name="Antonio M."/>
            <person name="Oren A."/>
            <person name="Chaudhuri R.R."/>
            <person name="La Ragione R."/>
            <person name="Hildebrand F."/>
            <person name="Pallen M.J."/>
        </authorList>
    </citation>
    <scope>NUCLEOTIDE SEQUENCE</scope>
    <source>
        <strain evidence="5">2189</strain>
    </source>
</reference>
<comment type="caution">
    <text evidence="5">The sequence shown here is derived from an EMBL/GenBank/DDBJ whole genome shotgun (WGS) entry which is preliminary data.</text>
</comment>
<keyword evidence="2" id="KW-0812">Transmembrane</keyword>
<dbReference type="EMBL" id="DXEW01000032">
    <property type="protein sequence ID" value="HIX50966.1"/>
    <property type="molecule type" value="Genomic_DNA"/>
</dbReference>
<evidence type="ECO:0000259" key="4">
    <source>
        <dbReference type="Pfam" id="PF18676"/>
    </source>
</evidence>
<keyword evidence="3" id="KW-0732">Signal</keyword>
<evidence type="ECO:0000313" key="6">
    <source>
        <dbReference type="Proteomes" id="UP000886847"/>
    </source>
</evidence>
<feature type="chain" id="PRO_5039214030" description="MBG domain-containing protein" evidence="3">
    <location>
        <begin position="21"/>
        <end position="4617"/>
    </location>
</feature>
<feature type="transmembrane region" description="Helical" evidence="2">
    <location>
        <begin position="4540"/>
        <end position="4573"/>
    </location>
</feature>
<feature type="compositionally biased region" description="Low complexity" evidence="1">
    <location>
        <begin position="4591"/>
        <end position="4607"/>
    </location>
</feature>
<evidence type="ECO:0000256" key="1">
    <source>
        <dbReference type="SAM" id="MobiDB-lite"/>
    </source>
</evidence>
<feature type="transmembrane region" description="Helical" evidence="2">
    <location>
        <begin position="4480"/>
        <end position="4502"/>
    </location>
</feature>
<feature type="region of interest" description="Disordered" evidence="1">
    <location>
        <begin position="4591"/>
        <end position="4617"/>
    </location>
</feature>
<evidence type="ECO:0000313" key="5">
    <source>
        <dbReference type="EMBL" id="HIX50966.1"/>
    </source>
</evidence>
<name>A0A9D2AVU0_9FIRM</name>
<dbReference type="InterPro" id="IPR041286">
    <property type="entry name" value="MBG_2"/>
</dbReference>
<reference evidence="5" key="2">
    <citation type="submission" date="2021-04" db="EMBL/GenBank/DDBJ databases">
        <authorList>
            <person name="Gilroy R."/>
        </authorList>
    </citation>
    <scope>NUCLEOTIDE SEQUENCE</scope>
    <source>
        <strain evidence="5">2189</strain>
    </source>
</reference>
<sequence length="4617" mass="489487">MTRAKKVILALICAAALCCAAIGGVLLARPAAEVRAEMGDLAIASVDGQIYDINTIDEIKEMLTVTRVGADGQARPIDEDEYTLTIEYEGEEVTMVNGIFPESYFGTDGNRTSAEFTLTVKDASDKTATTTVTVQWAPDPNQIVKIAATYDEDKENEQVKSYTPIGNLNGLTIYSLTVQQVRDGVPGTEMYGNREFLGDLSAERDTVSGTQYNKDVTIRYTGNENLLVNSCTVTVTGIEAVNPSSILVISTTGATTDVGSTFTTISSEYTYTVMYEDGGMGTVLWDNSKFAIDYYTYQENSYVLDSDKEAFDWTHPSGREQVVLHYTECGKTVDSSVITVQLNKTPYSPLSLSASNGQLTTEGRYGEELQLIYQFAADEEGQAVGSPWIVAFQQFNNEAVQITSVEKAEDDEFSAEDLINNTAGTVSLTDVGTYTVTLTISGGYYWNVGEGTPSEITYTVTIIPAELDLGVSFTGETENDAGEAKDGWTYGGNVTETANGTLSVGETDILTVTGNYGDGEVTYHFLDAEGSEIGTTIPTNAGNYYVYVSVAASADGRFAASSMKPDDGTSYTEWAVPFIIGKQEVSPYTETTPASDGVQTVFNYKAYTGKALTADENDLDNRYKIVTNAVGTDVGNYNVVLQLDARNNYRWEGKTAELSGADFDNSDAFAKTTVTFRIVKAENELTVNISGWTYGETASEPSFSASFGEPNHTYYRLTGTGREPVEDIAMAGAGDYVVVATIENTDNYGTYKDGAWGDTVAEAQFTIARQGVDLPSGIQTQRTYDYGNTLTAWNGSSEAYTVSGNTETVTGDYTVTFTLNDNYQWKESVVGGSGQPASTTAEYSVDWSVAPLAISVPTGSDPNDTYDGSAQTYTFTGWTAGKNNIAPISVLVEEGEAVISDAADAAAGTVRLTDAGSYTITLSLTDTTNFVWADGGDAEREFAFTINKANNDLSVTVENWTYDDGSAVVPSVSGNNSGAAVIYTVTGVTDTSYSQSGSWPEVKPVNAGQYTLTASVQETDNYNADTSESVSFTISQKGVTVGFASDKEYTYTGAAVDVVLTVDDLSVDLADNEYFTVVNGCAGTDAGSYTATIAWKGNYKENGAADDFATAQRSKEVGTWTIDPFAVSLPDELAKTSVYSYNGQFVGTQQTWKWDNYNGFGTALQSGTPFNVTVSASGSGIAEGGYGSQANGQESGCLFATEAGTYTFTLELTDTKNFVWASGGTDAKELTWTIGKAEVSVDVGEQQLEYDGNKKAPANIVDLNAGDTSVPSAYQNLYTITGYAAGTTSTEVGTEAPNDFGTYYVAIDLKDGDNFVWKQAEQSQDVVSGNRLFIWYQITGTTYEITIGTISGWTYGTGTPSVPTLSGDTEILQDVIENYDSAITYTYQRQGEGGQWTTVYEVSYDAGDASYLLSVVPAEVADTAGTYRLIVDVSAPSSNNYAPIVDEYSNPFTISPYTLKEDDIAWSEKSFTYKGSAYTYGTSADNDVYARHYTYSYENGSYVQSSSADAFFSLTLTSGGDAFTDAGSYTFTASTESGNYALSKDLAAKTYTIARAELTISVTGTYEITYGDEAPTQFTFGYDTLLGNDSAEGWGVTATTDYEQFDPISSDTVKYTISIVEKDYDPNYTISYVGATLTVKAAELTVSVNESVSRTYDGVEHPLQEGGSESIYGNIVNSAVSVNGQEISWKFATAAFNADGTITSGGSEIGSVRDVADSGTIYYYVSAPNHVAQRGSVQIAITPAELTLTAKDASVVYGEDFTADTSINSYTVQIDGSAEDTLLGSDTKESVFGSFVPSYQAYVVEGDTYNAGDGVTESGYIAFDCSTPQLDNYTVTLQSGSFTVSPRAITVTIEDVQQTYGDGAGDYASAYTVAFTQPAAGVSETPIFGNDSVFTLAVYDEEGSQIVPDNKTNVGVYYIVGSSSNDNYAVTFSGSLSYSSGTNNAGKYEIVARVLGNLDWTDPDSLEYDGTKKVFTATGKYGEGENAEEVSFTITYQRQTGEGAYGEETSDAPVNVGSYKVIARSDDPNFTQGLESTRTFTITPYTVTIDWNEEITLVYNGEEQSGKVSATYQPVAGDAIALAVTPDAEMKDAAEYTLTASFAEDDNALGNYALPGVVTQKYTISPRPIKVTIENKTSEYGDALKTLTATETLGKVTGWTDGGKDAIVPGDAKPYNLYIQDYTGGHLAVGSHNIFGSDTEEGDAIDANYDVTFRGTGSANHGVYTVNSRAVTIEFAQDEYTATYGTQFDFAAAANAVTFARGTAGTSGSAFADGESFASVLGETQFAVIAEGYSVTSAAGSAFTMQMQLGNTAAGTLRVGNYTFTFTDTAGLTVGQRAIAVTIADKTDIVYGTDAVANTQLTATAALASGTGEAIVNGDTEVYSLAVYDADKNEVTRGTTTPAGEYFIVGKAENNNYAITFIGSQDYNGTGDAGLFEIVVSADGIRVEVKNDGATVTYTGEPYYLLLTGDAQYGPNGSLGDLANTLGLGAYAVNADWTDGNPFLWEFRLNDENGDAITSLTDVKDDAGSAYTVWYKVYLPSVTSYAAKAGTFTVTIAKAENGWTEHYEHTGWAYKGTESGGNINLAFDGLETGSRFTPAAAEFGTVSYTYYGSRSGSGTEDDPYVYGDEKAKDFFNNDTPAGTYYVKVEVAGTKNYTALTDHHQLVVSKHVLTVGWVERNVPLGTTQNTLTGYDTALMSLNEYAPELTLGTVSSQDKTLQVTFADTTAGTFYVTLALSDGANYAWMNPLSSNEELCRVSFSVALANNEVTITADGWTYGDVVTVALPGESAGAADRIVITATHVPGDDNSNVQIAYAYDDGAATEDTANGLSYVMGTLPTQAGTYWVRVLVTGDDTYAMGEAYAKFTIEKFQVAVPEAGAESSFTYDGGVKTYKAEIGAYDWADETTCTAALVKLANGSTETVFTVTGNRAINAGSYTAAYVLADADNYEWASSWNEEFSWVIAKAQLARPTIGSSGTDFIQTEYDPDVTKQLLAGFDPVTMSFEGATVGAAYYPEGGSSYLYAENAGTYEITLGIKDPDNYEWKDGPDTAKTVLTWTIAKAEFDIHNYIDDIQFAVGEYVYNGQVQYPRLEDAGNLPSGVRLVGYEVTAGNGTDAGAHTVTATFALTGSHADNYTFAAGGNALTQKYTIDKAVISGVTWTVQRHYTYNGEDQFDVVKAYYGLGGSIHELQVGVQEFKNYQEGGYTFTVEGFKAGDENAKNYTLSGTFSETFYIDKLSVYIVVGEATGAHTYDGQRPTPTEYGFGKVAVYDIDGDDLRDDFIEVHDKADWEANMMFALLDADGNEPSAWNVGSYIVTVTGAENLQNYDVTRIQTGTLEIVPKEITITGFDSPGAAFGDDVFESAAVTAVDGLVNGETIDVLNFLYTYTGTADDGWTADGTLTNEMHAGSYTVTVSLQGGNYVLAGDVSYIYKVSPMLVDPGLVEIDDLPYTGQAQTLTKEDTRFTGTGSAYDLFDYSVAAESGTEVGGYRVTLIIGNVNYLWQSSAAGYGNMTTDRTWRIVEALAEDISVSLPQVSITHWGETAASVTAGGSVAAIGGTEISVNITYLFEVKDESGSWVEFTGSVWNAGDYRVRAEAASDNFPAAYSEYHEFTVQPGVYDVSGLAFADMTLTYDGQAHGLVLTVNGSAAAGGSIGGGALGATGTVAYALSAAEADAGTYTMTATLTAGANYTFAGGETAYELTGTLVIEPYTVTIRWAEDDFTYDKQDHSGDVWAYFIGAGNSHIDLALEGADEMTDAGEYTFTVAGASDQSGAAVDLANYMLAGGDVAGAQKEYTVRKFAAAVNWGQTSFTYNGEDQSASVQPSFIGVGGEEIVLSVQPQALQDFGTYTVAAVIGAELKNYELSNTTAQIFIAKLPVTVTADDISAALGAAEQTLTYTLAPSEAAEVFAADEAAGRVEVSLSRVPGTAAGAYDIYISVTGEGAENYALTLVGGTYTIRERAIELSIELPADLVYSGAPKAAVLIAKEVGGGEIAVPAGITLWYEGKDNAGNAYASAQAPVNAGSYTVGVRIDTQDYDVSNANITVEMTIERAEAFIDVSGVQTQYTYTGALQRVEGGAVLSHGESALVYSNNTFTTVSEGDGKVVSVDAAASCNYKAAHAEVTITVAKAAISPAVSIHGWTYGQSANGYTVTGNPGGGAIEAVYGGTTNAGAAYSGGQAPTEAGSYTLTVTVAETENYLGGSASTSFTVARAALHVSVSIEGWAFGESPNGYTVSPASMRDTITSVRYAGEGYSGSQPPTQVGSYTLTVTFAQTANYQGGSASDSFSITQGTLAPDSVRLTIEGWTYGEAPNSPVLTGAPAGAEVSYRYSGTANDGTAWNSDTAPSKAGSYKVTAHISAAGYASFEAEASFTVARRLVAAPTLGDTGGRTASSVYDGEEVRIAVTGYDGALMDFTAEEGTQLVMEGQQLLLAADAEGTYVLQVSLKDIYNYGWADLAEGEQIAGDIALAWEVTLAMHSLLWLIILLFILLLILIALLVVFAKKDHDARARIAAAEKSAESGADGAADERQNYALAPAGLLFAVPVWQISLIAALAVAAAVLLVADVVLLVLWRKDAAKAERAEEAAQAAAAAAQDENLQAENAQAAGGDENSASAE</sequence>
<protein>
    <recommendedName>
        <fullName evidence="4">MBG domain-containing protein</fullName>
    </recommendedName>
</protein>
<proteinExistence type="predicted"/>
<dbReference type="Proteomes" id="UP000886847">
    <property type="component" value="Unassembled WGS sequence"/>
</dbReference>
<feature type="signal peptide" evidence="3">
    <location>
        <begin position="1"/>
        <end position="20"/>
    </location>
</feature>
<keyword evidence="2" id="KW-0472">Membrane</keyword>
<keyword evidence="2" id="KW-1133">Transmembrane helix</keyword>